<comment type="caution">
    <text evidence="2">The sequence shown here is derived from an EMBL/GenBank/DDBJ whole genome shotgun (WGS) entry which is preliminary data.</text>
</comment>
<dbReference type="AlphaFoldDB" id="A0A9D2D826"/>
<evidence type="ECO:0000313" key="3">
    <source>
        <dbReference type="Proteomes" id="UP000824025"/>
    </source>
</evidence>
<dbReference type="Proteomes" id="UP000824025">
    <property type="component" value="Unassembled WGS sequence"/>
</dbReference>
<dbReference type="EMBL" id="DXCF01000034">
    <property type="protein sequence ID" value="HIZ10175.1"/>
    <property type="molecule type" value="Genomic_DNA"/>
</dbReference>
<name>A0A9D2D826_9FIRM</name>
<protein>
    <submittedName>
        <fullName evidence="2">Uncharacterized protein</fullName>
    </submittedName>
</protein>
<proteinExistence type="predicted"/>
<accession>A0A9D2D826</accession>
<sequence length="212" mass="24242">MDKINGYTKEEAEELARYISEGRRAGKTLTSLFSGYGRAHGRAGGSVRNYYYKLLKTGSDEARGVLEGKNLSAAQVHPFTEEEKDEMLRLILTERKKGISVRRAIANVCGGDARLMLRYQNKYRNMLKKQPEEVRAAAQRWGADLPRPGRLLERRLEKEIDALYERLAASLREENEQLRESVRRLTEENELLRRASRVKKAMLSVSRNAAGK</sequence>
<keyword evidence="1" id="KW-0175">Coiled coil</keyword>
<evidence type="ECO:0000313" key="2">
    <source>
        <dbReference type="EMBL" id="HIZ10175.1"/>
    </source>
</evidence>
<feature type="coiled-coil region" evidence="1">
    <location>
        <begin position="153"/>
        <end position="195"/>
    </location>
</feature>
<reference evidence="2" key="1">
    <citation type="journal article" date="2021" name="PeerJ">
        <title>Extensive microbial diversity within the chicken gut microbiome revealed by metagenomics and culture.</title>
        <authorList>
            <person name="Gilroy R."/>
            <person name="Ravi A."/>
            <person name="Getino M."/>
            <person name="Pursley I."/>
            <person name="Horton D.L."/>
            <person name="Alikhan N.F."/>
            <person name="Baker D."/>
            <person name="Gharbi K."/>
            <person name="Hall N."/>
            <person name="Watson M."/>
            <person name="Adriaenssens E.M."/>
            <person name="Foster-Nyarko E."/>
            <person name="Jarju S."/>
            <person name="Secka A."/>
            <person name="Antonio M."/>
            <person name="Oren A."/>
            <person name="Chaudhuri R.R."/>
            <person name="La Ragione R."/>
            <person name="Hildebrand F."/>
            <person name="Pallen M.J."/>
        </authorList>
    </citation>
    <scope>NUCLEOTIDE SEQUENCE</scope>
    <source>
        <strain evidence="2">CHK192-19661</strain>
    </source>
</reference>
<organism evidence="2 3">
    <name type="scientific">Candidatus Borkfalkia avicola</name>
    <dbReference type="NCBI Taxonomy" id="2838503"/>
    <lineage>
        <taxon>Bacteria</taxon>
        <taxon>Bacillati</taxon>
        <taxon>Bacillota</taxon>
        <taxon>Clostridia</taxon>
        <taxon>Christensenellales</taxon>
        <taxon>Christensenellaceae</taxon>
        <taxon>Candidatus Borkfalkia</taxon>
    </lineage>
</organism>
<gene>
    <name evidence="2" type="ORF">H9726_06775</name>
</gene>
<reference evidence="2" key="2">
    <citation type="submission" date="2021-04" db="EMBL/GenBank/DDBJ databases">
        <authorList>
            <person name="Gilroy R."/>
        </authorList>
    </citation>
    <scope>NUCLEOTIDE SEQUENCE</scope>
    <source>
        <strain evidence="2">CHK192-19661</strain>
    </source>
</reference>
<evidence type="ECO:0000256" key="1">
    <source>
        <dbReference type="SAM" id="Coils"/>
    </source>
</evidence>